<reference evidence="3 4" key="1">
    <citation type="submission" date="2018-04" db="EMBL/GenBank/DDBJ databases">
        <title>The genome sequence of Caulobacter sp. 744.</title>
        <authorList>
            <person name="Gao J."/>
            <person name="Sun J."/>
        </authorList>
    </citation>
    <scope>NUCLEOTIDE SEQUENCE [LARGE SCALE GENOMIC DNA]</scope>
    <source>
        <strain evidence="3 4">774</strain>
    </source>
</reference>
<dbReference type="SMART" id="SM00530">
    <property type="entry name" value="HTH_XRE"/>
    <property type="match status" value="1"/>
</dbReference>
<dbReference type="PANTHER" id="PTHR46797:SF1">
    <property type="entry name" value="METHYLPHOSPHONATE SYNTHASE"/>
    <property type="match status" value="1"/>
</dbReference>
<dbReference type="GO" id="GO:0003700">
    <property type="term" value="F:DNA-binding transcription factor activity"/>
    <property type="evidence" value="ECO:0007669"/>
    <property type="project" value="TreeGrafter"/>
</dbReference>
<dbReference type="AlphaFoldDB" id="A0A2T9KCR4"/>
<dbReference type="SUPFAM" id="SSF47413">
    <property type="entry name" value="lambda repressor-like DNA-binding domains"/>
    <property type="match status" value="1"/>
</dbReference>
<dbReference type="InterPro" id="IPR010982">
    <property type="entry name" value="Lambda_DNA-bd_dom_sf"/>
</dbReference>
<dbReference type="Gene3D" id="1.10.260.40">
    <property type="entry name" value="lambda repressor-like DNA-binding domains"/>
    <property type="match status" value="1"/>
</dbReference>
<gene>
    <name evidence="3" type="ORF">DDF67_02845</name>
</gene>
<keyword evidence="4" id="KW-1185">Reference proteome</keyword>
<dbReference type="InterPro" id="IPR001387">
    <property type="entry name" value="Cro/C1-type_HTH"/>
</dbReference>
<comment type="caution">
    <text evidence="3">The sequence shown here is derived from an EMBL/GenBank/DDBJ whole genome shotgun (WGS) entry which is preliminary data.</text>
</comment>
<dbReference type="InterPro" id="IPR050807">
    <property type="entry name" value="TransReg_Diox_bact_type"/>
</dbReference>
<feature type="domain" description="HTH cro/C1-type" evidence="2">
    <location>
        <begin position="12"/>
        <end position="66"/>
    </location>
</feature>
<dbReference type="RefSeq" id="WP_109099448.1">
    <property type="nucleotide sequence ID" value="NZ_QDKQ01000016.1"/>
</dbReference>
<dbReference type="PROSITE" id="PS50943">
    <property type="entry name" value="HTH_CROC1"/>
    <property type="match status" value="1"/>
</dbReference>
<proteinExistence type="predicted"/>
<dbReference type="GO" id="GO:0003677">
    <property type="term" value="F:DNA binding"/>
    <property type="evidence" value="ECO:0007669"/>
    <property type="project" value="UniProtKB-KW"/>
</dbReference>
<keyword evidence="1" id="KW-0238">DNA-binding</keyword>
<evidence type="ECO:0000313" key="4">
    <source>
        <dbReference type="Proteomes" id="UP000245073"/>
    </source>
</evidence>
<organism evidence="3 4">
    <name type="scientific">Caulobacter endophyticus</name>
    <dbReference type="NCBI Taxonomy" id="2172652"/>
    <lineage>
        <taxon>Bacteria</taxon>
        <taxon>Pseudomonadati</taxon>
        <taxon>Pseudomonadota</taxon>
        <taxon>Alphaproteobacteria</taxon>
        <taxon>Caulobacterales</taxon>
        <taxon>Caulobacteraceae</taxon>
        <taxon>Caulobacter</taxon>
    </lineage>
</organism>
<dbReference type="CDD" id="cd00093">
    <property type="entry name" value="HTH_XRE"/>
    <property type="match status" value="1"/>
</dbReference>
<evidence type="ECO:0000313" key="3">
    <source>
        <dbReference type="EMBL" id="PVM93641.1"/>
    </source>
</evidence>
<dbReference type="EMBL" id="QDKQ01000016">
    <property type="protein sequence ID" value="PVM93641.1"/>
    <property type="molecule type" value="Genomic_DNA"/>
</dbReference>
<accession>A0A2T9KCR4</accession>
<protein>
    <recommendedName>
        <fullName evidence="2">HTH cro/C1-type domain-containing protein</fullName>
    </recommendedName>
</protein>
<evidence type="ECO:0000259" key="2">
    <source>
        <dbReference type="PROSITE" id="PS50943"/>
    </source>
</evidence>
<sequence length="110" mass="12047">MKGLQVAFGVNLRRFRTHLHMTQAQLAERIGRSTDLISRIERGEASPSFETIEQLTVVLGVPVHALFGGPVEMEAGAEARTEIERLLAGMSPADISWLAELARIAAARPR</sequence>
<dbReference type="Pfam" id="PF13560">
    <property type="entry name" value="HTH_31"/>
    <property type="match status" value="1"/>
</dbReference>
<dbReference type="GO" id="GO:0005829">
    <property type="term" value="C:cytosol"/>
    <property type="evidence" value="ECO:0007669"/>
    <property type="project" value="TreeGrafter"/>
</dbReference>
<evidence type="ECO:0000256" key="1">
    <source>
        <dbReference type="ARBA" id="ARBA00023125"/>
    </source>
</evidence>
<dbReference type="OrthoDB" id="9815697at2"/>
<dbReference type="Proteomes" id="UP000245073">
    <property type="component" value="Unassembled WGS sequence"/>
</dbReference>
<dbReference type="PANTHER" id="PTHR46797">
    <property type="entry name" value="HTH-TYPE TRANSCRIPTIONAL REGULATOR"/>
    <property type="match status" value="1"/>
</dbReference>
<name>A0A2T9KCR4_9CAUL</name>